<sequence>MNAWSDRADGHDQVGSSVVDEIDRILFARTSDDNTSLYGLTQVRRGLRRGYAASDIKAMWLLHQQSPWTPPSFFSLGADDMQIAVSHPGALAFRTTIAKVLIMPRAGKVEYEYHRLYSTGSPPRMVGVSRLTDPPEGLDYSELYDAAVIGGMLTVDEPLDNPDSWKWTLVVMVMQTEDGISRRVTIGEIDLDVWDSLGPKWKSIVLL</sequence>
<organism evidence="1 2">
    <name type="scientific">Hypoxylon rubiginosum</name>
    <dbReference type="NCBI Taxonomy" id="110542"/>
    <lineage>
        <taxon>Eukaryota</taxon>
        <taxon>Fungi</taxon>
        <taxon>Dikarya</taxon>
        <taxon>Ascomycota</taxon>
        <taxon>Pezizomycotina</taxon>
        <taxon>Sordariomycetes</taxon>
        <taxon>Xylariomycetidae</taxon>
        <taxon>Xylariales</taxon>
        <taxon>Hypoxylaceae</taxon>
        <taxon>Hypoxylon</taxon>
    </lineage>
</organism>
<comment type="caution">
    <text evidence="1">The sequence shown here is derived from an EMBL/GenBank/DDBJ whole genome shotgun (WGS) entry which is preliminary data.</text>
</comment>
<accession>A0ACB9YVR7</accession>
<dbReference type="EMBL" id="MU393518">
    <property type="protein sequence ID" value="KAI4862805.1"/>
    <property type="molecule type" value="Genomic_DNA"/>
</dbReference>
<reference evidence="1 2" key="1">
    <citation type="journal article" date="2022" name="New Phytol.">
        <title>Ecological generalism drives hyperdiversity of secondary metabolite gene clusters in xylarialean endophytes.</title>
        <authorList>
            <person name="Franco M.E.E."/>
            <person name="Wisecaver J.H."/>
            <person name="Arnold A.E."/>
            <person name="Ju Y.M."/>
            <person name="Slot J.C."/>
            <person name="Ahrendt S."/>
            <person name="Moore L.P."/>
            <person name="Eastman K.E."/>
            <person name="Scott K."/>
            <person name="Konkel Z."/>
            <person name="Mondo S.J."/>
            <person name="Kuo A."/>
            <person name="Hayes R.D."/>
            <person name="Haridas S."/>
            <person name="Andreopoulos B."/>
            <person name="Riley R."/>
            <person name="LaButti K."/>
            <person name="Pangilinan J."/>
            <person name="Lipzen A."/>
            <person name="Amirebrahimi M."/>
            <person name="Yan J."/>
            <person name="Adam C."/>
            <person name="Keymanesh K."/>
            <person name="Ng V."/>
            <person name="Louie K."/>
            <person name="Northen T."/>
            <person name="Drula E."/>
            <person name="Henrissat B."/>
            <person name="Hsieh H.M."/>
            <person name="Youens-Clark K."/>
            <person name="Lutzoni F."/>
            <person name="Miadlikowska J."/>
            <person name="Eastwood D.C."/>
            <person name="Hamelin R.C."/>
            <person name="Grigoriev I.V."/>
            <person name="U'Ren J.M."/>
        </authorList>
    </citation>
    <scope>NUCLEOTIDE SEQUENCE [LARGE SCALE GENOMIC DNA]</scope>
    <source>
        <strain evidence="1 2">CBS 119005</strain>
    </source>
</reference>
<evidence type="ECO:0000313" key="1">
    <source>
        <dbReference type="EMBL" id="KAI4862805.1"/>
    </source>
</evidence>
<dbReference type="Proteomes" id="UP001497700">
    <property type="component" value="Unassembled WGS sequence"/>
</dbReference>
<proteinExistence type="predicted"/>
<protein>
    <submittedName>
        <fullName evidence="1">Uncharacterized protein</fullName>
    </submittedName>
</protein>
<name>A0ACB9YVR7_9PEZI</name>
<evidence type="ECO:0000313" key="2">
    <source>
        <dbReference type="Proteomes" id="UP001497700"/>
    </source>
</evidence>
<gene>
    <name evidence="1" type="ORF">F4820DRAFT_399158</name>
</gene>
<keyword evidence="2" id="KW-1185">Reference proteome</keyword>